<keyword evidence="2" id="KW-0963">Cytoplasm</keyword>
<dbReference type="OrthoDB" id="10030037at2759"/>
<reference evidence="6" key="1">
    <citation type="submission" date="2025-08" db="UniProtKB">
        <authorList>
            <consortium name="RefSeq"/>
        </authorList>
    </citation>
    <scope>IDENTIFICATION</scope>
    <source>
        <tissue evidence="6">Gonads</tissue>
    </source>
</reference>
<dbReference type="InParanoid" id="A0A6J2XZ58"/>
<keyword evidence="5" id="KW-1185">Reference proteome</keyword>
<dbReference type="InterPro" id="IPR045329">
    <property type="entry name" value="LZTS"/>
</dbReference>
<sequence>MTSCTTDSGTETLFSDDSPCELVGSPSVCSVEENSSKPNEDAVSIHSRLAPPNIQPYSGVLEKGKVVIRPIAFKPSVPNMTPSSRFSDRYSSTPILTRPGSRLTLYGSTSDLHRTPTIQNYSLDRKIRSSCTSTNSSPPLAMSSLPSIPHSHKLIGYDSLESVRKSPHNHLDGSLLHKGSYRLSTSNVESLLDLTPSPSDSGVSELEAALRDRDSELAYLRQTMEHNEQVIFRVYQEKEKVWEREIHRLKTLHDNRLRASAQKAMKLEQMLMMQSYQLNQDKKRLTGELQRTNFQNEKLKQEVSALRSRLEDTEWGLCQRTGEMSLLKTQLKEYQTEQTTKCQELLQLRTDYRELQQQFEDMEDELGKQRADTVEKSNEIADMKIEIESLRCQLKKYESIESIDKARFEDITETERLKAEIKELREELSDLSLNDYSNVQPGRFLRTQNLQNDLQNGQNSDDSMSLEDLEIQKLSGEYIENFNEDNEVSRLRKELQLKNKEFAREKLIWVQEKEKVLRYQRQLQMNYVQIYRRCKSLEKELVNIKIEIEDSDLSNDQVGKADPTQTIEL</sequence>
<gene>
    <name evidence="6" type="primary">LOC115882710</name>
</gene>
<dbReference type="GO" id="GO:0005737">
    <property type="term" value="C:cytoplasm"/>
    <property type="evidence" value="ECO:0007669"/>
    <property type="project" value="UniProtKB-SubCell"/>
</dbReference>
<keyword evidence="3 4" id="KW-0175">Coiled coil</keyword>
<evidence type="ECO:0000256" key="3">
    <source>
        <dbReference type="ARBA" id="ARBA00023054"/>
    </source>
</evidence>
<dbReference type="Pfam" id="PF06818">
    <property type="entry name" value="Fez1"/>
    <property type="match status" value="1"/>
</dbReference>
<dbReference type="PANTHER" id="PTHR19354:SF2">
    <property type="entry name" value="LEUCINE-RICH REPEAT-CONTAINING PROTEIN DDB_G0290503"/>
    <property type="match status" value="1"/>
</dbReference>
<dbReference type="RefSeq" id="XP_030756793.1">
    <property type="nucleotide sequence ID" value="XM_030900933.1"/>
</dbReference>
<name>A0A6J2XZ58_SITOR</name>
<comment type="subcellular location">
    <subcellularLocation>
        <location evidence="1">Cytoplasm</location>
    </subcellularLocation>
</comment>
<evidence type="ECO:0000313" key="6">
    <source>
        <dbReference type="RefSeq" id="XP_030756793.1"/>
    </source>
</evidence>
<feature type="coiled-coil region" evidence="4">
    <location>
        <begin position="282"/>
        <end position="316"/>
    </location>
</feature>
<dbReference type="Proteomes" id="UP000504635">
    <property type="component" value="Unplaced"/>
</dbReference>
<dbReference type="FunCoup" id="A0A6J2XZ58">
    <property type="interactions" value="63"/>
</dbReference>
<evidence type="ECO:0000256" key="2">
    <source>
        <dbReference type="ARBA" id="ARBA00022490"/>
    </source>
</evidence>
<dbReference type="Gene3D" id="1.10.287.1490">
    <property type="match status" value="1"/>
</dbReference>
<dbReference type="PANTHER" id="PTHR19354">
    <property type="entry name" value="ZIPPER PUTATIVE TUMOR SUPPRESSOR 2 HOMOLOG-LIKE PROTEIN-RELATED"/>
    <property type="match status" value="1"/>
</dbReference>
<evidence type="ECO:0000256" key="1">
    <source>
        <dbReference type="ARBA" id="ARBA00004496"/>
    </source>
</evidence>
<organism evidence="5 6">
    <name type="scientific">Sitophilus oryzae</name>
    <name type="common">Rice weevil</name>
    <name type="synonym">Curculio oryzae</name>
    <dbReference type="NCBI Taxonomy" id="7048"/>
    <lineage>
        <taxon>Eukaryota</taxon>
        <taxon>Metazoa</taxon>
        <taxon>Ecdysozoa</taxon>
        <taxon>Arthropoda</taxon>
        <taxon>Hexapoda</taxon>
        <taxon>Insecta</taxon>
        <taxon>Pterygota</taxon>
        <taxon>Neoptera</taxon>
        <taxon>Endopterygota</taxon>
        <taxon>Coleoptera</taxon>
        <taxon>Polyphaga</taxon>
        <taxon>Cucujiformia</taxon>
        <taxon>Curculionidae</taxon>
        <taxon>Dryophthorinae</taxon>
        <taxon>Sitophilus</taxon>
    </lineage>
</organism>
<dbReference type="AlphaFoldDB" id="A0A6J2XZ58"/>
<dbReference type="GeneID" id="115882710"/>
<evidence type="ECO:0000313" key="5">
    <source>
        <dbReference type="Proteomes" id="UP000504635"/>
    </source>
</evidence>
<accession>A0A6J2XZ58</accession>
<feature type="coiled-coil region" evidence="4">
    <location>
        <begin position="345"/>
        <end position="434"/>
    </location>
</feature>
<evidence type="ECO:0000256" key="4">
    <source>
        <dbReference type="SAM" id="Coils"/>
    </source>
</evidence>
<protein>
    <submittedName>
        <fullName evidence="6">Leucine zipper putative tumor suppressor 2 homolog isoform X2</fullName>
    </submittedName>
</protein>
<proteinExistence type="predicted"/>